<dbReference type="Pfam" id="PF14856">
    <property type="entry name" value="Hce2"/>
    <property type="match status" value="1"/>
</dbReference>
<reference evidence="3" key="2">
    <citation type="submission" date="2023-06" db="EMBL/GenBank/DDBJ databases">
        <authorList>
            <consortium name="Lawrence Berkeley National Laboratory"/>
            <person name="Mondo S.J."/>
            <person name="Hensen N."/>
            <person name="Bonometti L."/>
            <person name="Westerberg I."/>
            <person name="Brannstrom I.O."/>
            <person name="Guillou S."/>
            <person name="Cros-Aarteil S."/>
            <person name="Calhoun S."/>
            <person name="Haridas S."/>
            <person name="Kuo A."/>
            <person name="Pangilinan J."/>
            <person name="Riley R."/>
            <person name="Labutti K."/>
            <person name="Andreopoulos B."/>
            <person name="Lipzen A."/>
            <person name="Chen C."/>
            <person name="Yanf M."/>
            <person name="Daum C."/>
            <person name="Ng V."/>
            <person name="Clum A."/>
            <person name="Steindorff A."/>
            <person name="Ohm R."/>
            <person name="Martin F."/>
            <person name="Silar P."/>
            <person name="Natvig D."/>
            <person name="Lalanne C."/>
            <person name="Gautier V."/>
            <person name="Ament-Velasquez S.L."/>
            <person name="Kruys A."/>
            <person name="Hutchinson M.I."/>
            <person name="Powell A.J."/>
            <person name="Barry K."/>
            <person name="Miller A.N."/>
            <person name="Grigoriev I.V."/>
            <person name="Debuchy R."/>
            <person name="Gladieux P."/>
            <person name="Thoren M.H."/>
            <person name="Johannesson H."/>
        </authorList>
    </citation>
    <scope>NUCLEOTIDE SEQUENCE</scope>
    <source>
        <strain evidence="3">PSN324</strain>
    </source>
</reference>
<keyword evidence="1" id="KW-0732">Signal</keyword>
<evidence type="ECO:0000313" key="3">
    <source>
        <dbReference type="EMBL" id="KAK4456568.1"/>
    </source>
</evidence>
<protein>
    <submittedName>
        <fullName evidence="3">Necrosis-inducing factor-domain-containing protein</fullName>
    </submittedName>
</protein>
<feature type="domain" description="Ecp2 effector protein-like" evidence="2">
    <location>
        <begin position="66"/>
        <end position="162"/>
    </location>
</feature>
<dbReference type="Proteomes" id="UP001321749">
    <property type="component" value="Unassembled WGS sequence"/>
</dbReference>
<dbReference type="AlphaFoldDB" id="A0AAV9HAM6"/>
<proteinExistence type="predicted"/>
<evidence type="ECO:0000259" key="2">
    <source>
        <dbReference type="Pfam" id="PF14856"/>
    </source>
</evidence>
<dbReference type="InterPro" id="IPR029226">
    <property type="entry name" value="Ecp2-like"/>
</dbReference>
<organism evidence="3 4">
    <name type="scientific">Cladorrhinum samala</name>
    <dbReference type="NCBI Taxonomy" id="585594"/>
    <lineage>
        <taxon>Eukaryota</taxon>
        <taxon>Fungi</taxon>
        <taxon>Dikarya</taxon>
        <taxon>Ascomycota</taxon>
        <taxon>Pezizomycotina</taxon>
        <taxon>Sordariomycetes</taxon>
        <taxon>Sordariomycetidae</taxon>
        <taxon>Sordariales</taxon>
        <taxon>Podosporaceae</taxon>
        <taxon>Cladorrhinum</taxon>
    </lineage>
</organism>
<accession>A0AAV9HAM6</accession>
<name>A0AAV9HAM6_9PEZI</name>
<evidence type="ECO:0000313" key="4">
    <source>
        <dbReference type="Proteomes" id="UP001321749"/>
    </source>
</evidence>
<comment type="caution">
    <text evidence="3">The sequence shown here is derived from an EMBL/GenBank/DDBJ whole genome shotgun (WGS) entry which is preliminary data.</text>
</comment>
<gene>
    <name evidence="3" type="ORF">QBC42DRAFT_257160</name>
</gene>
<dbReference type="EMBL" id="MU865193">
    <property type="protein sequence ID" value="KAK4456568.1"/>
    <property type="molecule type" value="Genomic_DNA"/>
</dbReference>
<sequence>MFLSMIFLATTAFIATLVDYAPPNANSSEMTAVEVGDPILGRITLNYNVSTEPFIPDLGLVPPGRYCHYWSMQSYGSSASPLVSDCQVIARNIANGGTWTIVSGQQRTLVTFGTCAYGVKADFQMVSVSYLDIIDMINGSIKFWQFQDNGAWKVGTGGNLECQVDCTGTWGLYHTK</sequence>
<evidence type="ECO:0000256" key="1">
    <source>
        <dbReference type="SAM" id="SignalP"/>
    </source>
</evidence>
<feature type="signal peptide" evidence="1">
    <location>
        <begin position="1"/>
        <end position="20"/>
    </location>
</feature>
<keyword evidence="4" id="KW-1185">Reference proteome</keyword>
<feature type="chain" id="PRO_5043317231" evidence="1">
    <location>
        <begin position="21"/>
        <end position="176"/>
    </location>
</feature>
<reference evidence="3" key="1">
    <citation type="journal article" date="2023" name="Mol. Phylogenet. Evol.">
        <title>Genome-scale phylogeny and comparative genomics of the fungal order Sordariales.</title>
        <authorList>
            <person name="Hensen N."/>
            <person name="Bonometti L."/>
            <person name="Westerberg I."/>
            <person name="Brannstrom I.O."/>
            <person name="Guillou S."/>
            <person name="Cros-Aarteil S."/>
            <person name="Calhoun S."/>
            <person name="Haridas S."/>
            <person name="Kuo A."/>
            <person name="Mondo S."/>
            <person name="Pangilinan J."/>
            <person name="Riley R."/>
            <person name="LaButti K."/>
            <person name="Andreopoulos B."/>
            <person name="Lipzen A."/>
            <person name="Chen C."/>
            <person name="Yan M."/>
            <person name="Daum C."/>
            <person name="Ng V."/>
            <person name="Clum A."/>
            <person name="Steindorff A."/>
            <person name="Ohm R.A."/>
            <person name="Martin F."/>
            <person name="Silar P."/>
            <person name="Natvig D.O."/>
            <person name="Lalanne C."/>
            <person name="Gautier V."/>
            <person name="Ament-Velasquez S.L."/>
            <person name="Kruys A."/>
            <person name="Hutchinson M.I."/>
            <person name="Powell A.J."/>
            <person name="Barry K."/>
            <person name="Miller A.N."/>
            <person name="Grigoriev I.V."/>
            <person name="Debuchy R."/>
            <person name="Gladieux P."/>
            <person name="Hiltunen Thoren M."/>
            <person name="Johannesson H."/>
        </authorList>
    </citation>
    <scope>NUCLEOTIDE SEQUENCE</scope>
    <source>
        <strain evidence="3">PSN324</strain>
    </source>
</reference>